<proteinExistence type="predicted"/>
<evidence type="ECO:0000313" key="1">
    <source>
        <dbReference type="EMBL" id="MBA1835156.1"/>
    </source>
</evidence>
<accession>A0A838CHQ2</accession>
<reference evidence="1 2" key="1">
    <citation type="submission" date="2020-05" db="EMBL/GenBank/DDBJ databases">
        <title>Descriptions of Corynebacterium xxxx sp. nov., Corynebacterium yyyy sp. nov. and Corynebacterium zzzz sp. nov.</title>
        <authorList>
            <person name="Zhang G."/>
        </authorList>
    </citation>
    <scope>NUCLEOTIDE SEQUENCE [LARGE SCALE GENOMIC DNA]</scope>
    <source>
        <strain evidence="2">zg-915</strain>
    </source>
</reference>
<protein>
    <submittedName>
        <fullName evidence="1">Uncharacterized protein</fullName>
    </submittedName>
</protein>
<name>A0A838CHQ2_9CORY</name>
<dbReference type="EMBL" id="JABFEE010000004">
    <property type="protein sequence ID" value="MBA1835156.1"/>
    <property type="molecule type" value="Genomic_DNA"/>
</dbReference>
<dbReference type="AlphaFoldDB" id="A0A838CHQ2"/>
<sequence>MDELVTTYLDKVEAVLPRVYFYQLPEDEYANAKQRYENRETGADERWQ</sequence>
<organism evidence="1 2">
    <name type="scientific">Corynebacterium wankanglinii</name>
    <dbReference type="NCBI Taxonomy" id="2735136"/>
    <lineage>
        <taxon>Bacteria</taxon>
        <taxon>Bacillati</taxon>
        <taxon>Actinomycetota</taxon>
        <taxon>Actinomycetes</taxon>
        <taxon>Mycobacteriales</taxon>
        <taxon>Corynebacteriaceae</taxon>
        <taxon>Corynebacterium</taxon>
    </lineage>
</organism>
<gene>
    <name evidence="1" type="ORF">HMC16_05390</name>
</gene>
<dbReference type="Proteomes" id="UP000581408">
    <property type="component" value="Unassembled WGS sequence"/>
</dbReference>
<dbReference type="RefSeq" id="WP_181194550.1">
    <property type="nucleotide sequence ID" value="NZ_JABFEE010000004.1"/>
</dbReference>
<comment type="caution">
    <text evidence="1">The sequence shown here is derived from an EMBL/GenBank/DDBJ whole genome shotgun (WGS) entry which is preliminary data.</text>
</comment>
<evidence type="ECO:0000313" key="2">
    <source>
        <dbReference type="Proteomes" id="UP000581408"/>
    </source>
</evidence>